<dbReference type="SMART" id="SM00479">
    <property type="entry name" value="EXOIII"/>
    <property type="match status" value="1"/>
</dbReference>
<dbReference type="GO" id="GO:0008408">
    <property type="term" value="F:3'-5' exonuclease activity"/>
    <property type="evidence" value="ECO:0007669"/>
    <property type="project" value="TreeGrafter"/>
</dbReference>
<name>H1Y385_9SPHI</name>
<sequence length="380" mass="43597">MFFIPDSLGILAPLYFLNIIMKLNLKRPLAFFDLETTGTNIGVDRIVEISVIKLNPDGTDDVKTWKINPEMPISIESSMIHGIYEEHLIDAPVFKTAAAEISDFIADSDLAGYNSNRFDIPMLMEEFLRVGHPFDIEQRHFIDVQNIFHQMEQRTLRAAYQFYCGKDIINAHSAEADTRATMEVLLAQVAKYEGVEFEDKKGVKSAPVVNDVEALHKFTNLNNPVDFAGRMVYNENGEELFNFGKHKGKRVEDVFKAEPSYYSWMMNGDFPLFTKRKLEQIYKRFIAKREPNKPEAKPAPAPVQQSPQQGLVPDPSQPQPEKKPYVPHHNNPERKPYNPKSNQGDRKPFVQRNEQRPKEQEEAKPIDNDMLAALKQKFGK</sequence>
<evidence type="ECO:0000313" key="3">
    <source>
        <dbReference type="EMBL" id="EHQ29240.1"/>
    </source>
</evidence>
<dbReference type="EMBL" id="CM001403">
    <property type="protein sequence ID" value="EHQ29240.1"/>
    <property type="molecule type" value="Genomic_DNA"/>
</dbReference>
<keyword evidence="3" id="KW-0540">Nuclease</keyword>
<evidence type="ECO:0000313" key="4">
    <source>
        <dbReference type="Proteomes" id="UP000002774"/>
    </source>
</evidence>
<dbReference type="AlphaFoldDB" id="H1Y385"/>
<feature type="compositionally biased region" description="Basic and acidic residues" evidence="1">
    <location>
        <begin position="320"/>
        <end position="336"/>
    </location>
</feature>
<dbReference type="eggNOG" id="COG0847">
    <property type="taxonomic scope" value="Bacteria"/>
</dbReference>
<dbReference type="Proteomes" id="UP000002774">
    <property type="component" value="Chromosome"/>
</dbReference>
<dbReference type="Gene3D" id="3.30.420.10">
    <property type="entry name" value="Ribonuclease H-like superfamily/Ribonuclease H"/>
    <property type="match status" value="1"/>
</dbReference>
<protein>
    <submittedName>
        <fullName evidence="3">Exonuclease RNase T and DNA polymerase III</fullName>
    </submittedName>
</protein>
<dbReference type="PANTHER" id="PTHR30231">
    <property type="entry name" value="DNA POLYMERASE III SUBUNIT EPSILON"/>
    <property type="match status" value="1"/>
</dbReference>
<evidence type="ECO:0000256" key="1">
    <source>
        <dbReference type="SAM" id="MobiDB-lite"/>
    </source>
</evidence>
<dbReference type="GO" id="GO:0003676">
    <property type="term" value="F:nucleic acid binding"/>
    <property type="evidence" value="ECO:0007669"/>
    <property type="project" value="InterPro"/>
</dbReference>
<keyword evidence="3" id="KW-0269">Exonuclease</keyword>
<gene>
    <name evidence="3" type="ORF">Mucpa_5165</name>
</gene>
<proteinExistence type="predicted"/>
<reference evidence="3" key="1">
    <citation type="submission" date="2011-09" db="EMBL/GenBank/DDBJ databases">
        <title>The permanent draft genome of Mucilaginibacter paludis DSM 18603.</title>
        <authorList>
            <consortium name="US DOE Joint Genome Institute (JGI-PGF)"/>
            <person name="Lucas S."/>
            <person name="Han J."/>
            <person name="Lapidus A."/>
            <person name="Bruce D."/>
            <person name="Goodwin L."/>
            <person name="Pitluck S."/>
            <person name="Peters L."/>
            <person name="Kyrpides N."/>
            <person name="Mavromatis K."/>
            <person name="Ivanova N."/>
            <person name="Mikhailova N."/>
            <person name="Held B."/>
            <person name="Detter J.C."/>
            <person name="Tapia R."/>
            <person name="Han C."/>
            <person name="Land M."/>
            <person name="Hauser L."/>
            <person name="Markowitz V."/>
            <person name="Cheng J.-F."/>
            <person name="Hugenholtz P."/>
            <person name="Woyke T."/>
            <person name="Wu D."/>
            <person name="Tindall B."/>
            <person name="Brambilla E."/>
            <person name="Klenk H.-P."/>
            <person name="Eisen J.A."/>
        </authorList>
    </citation>
    <scope>NUCLEOTIDE SEQUENCE [LARGE SCALE GENOMIC DNA]</scope>
    <source>
        <strain evidence="3">DSM 18603</strain>
    </source>
</reference>
<evidence type="ECO:0000259" key="2">
    <source>
        <dbReference type="SMART" id="SM00479"/>
    </source>
</evidence>
<dbReference type="STRING" id="714943.Mucpa_5165"/>
<dbReference type="InterPro" id="IPR046768">
    <property type="entry name" value="ExoX-like_C"/>
</dbReference>
<dbReference type="SUPFAM" id="SSF53098">
    <property type="entry name" value="Ribonuclease H-like"/>
    <property type="match status" value="1"/>
</dbReference>
<dbReference type="InterPro" id="IPR013520">
    <property type="entry name" value="Ribonucl_H"/>
</dbReference>
<dbReference type="GO" id="GO:0005829">
    <property type="term" value="C:cytosol"/>
    <property type="evidence" value="ECO:0007669"/>
    <property type="project" value="TreeGrafter"/>
</dbReference>
<organism evidence="3 4">
    <name type="scientific">Mucilaginibacter paludis DSM 18603</name>
    <dbReference type="NCBI Taxonomy" id="714943"/>
    <lineage>
        <taxon>Bacteria</taxon>
        <taxon>Pseudomonadati</taxon>
        <taxon>Bacteroidota</taxon>
        <taxon>Sphingobacteriia</taxon>
        <taxon>Sphingobacteriales</taxon>
        <taxon>Sphingobacteriaceae</taxon>
        <taxon>Mucilaginibacter</taxon>
    </lineage>
</organism>
<feature type="compositionally biased region" description="Basic and acidic residues" evidence="1">
    <location>
        <begin position="343"/>
        <end position="367"/>
    </location>
</feature>
<dbReference type="PANTHER" id="PTHR30231:SF41">
    <property type="entry name" value="DNA POLYMERASE III SUBUNIT EPSILON"/>
    <property type="match status" value="1"/>
</dbReference>
<keyword evidence="3" id="KW-0378">Hydrolase</keyword>
<dbReference type="CDD" id="cd06127">
    <property type="entry name" value="DEDDh"/>
    <property type="match status" value="1"/>
</dbReference>
<keyword evidence="4" id="KW-1185">Reference proteome</keyword>
<feature type="domain" description="Exonuclease" evidence="2">
    <location>
        <begin position="28"/>
        <end position="194"/>
    </location>
</feature>
<dbReference type="HOGENOM" id="CLU_061549_0_0_10"/>
<dbReference type="Pfam" id="PF20600">
    <property type="entry name" value="ExoX-like_C"/>
    <property type="match status" value="1"/>
</dbReference>
<dbReference type="Pfam" id="PF00929">
    <property type="entry name" value="RNase_T"/>
    <property type="match status" value="1"/>
</dbReference>
<accession>H1Y385</accession>
<dbReference type="InterPro" id="IPR012337">
    <property type="entry name" value="RNaseH-like_sf"/>
</dbReference>
<dbReference type="InterPro" id="IPR036397">
    <property type="entry name" value="RNaseH_sf"/>
</dbReference>
<dbReference type="GO" id="GO:0045004">
    <property type="term" value="P:DNA replication proofreading"/>
    <property type="evidence" value="ECO:0007669"/>
    <property type="project" value="TreeGrafter"/>
</dbReference>
<feature type="region of interest" description="Disordered" evidence="1">
    <location>
        <begin position="289"/>
        <end position="380"/>
    </location>
</feature>